<feature type="transmembrane region" description="Helical" evidence="1">
    <location>
        <begin position="310"/>
        <end position="332"/>
    </location>
</feature>
<dbReference type="AlphaFoldDB" id="A0AAV2Z043"/>
<dbReference type="Gene3D" id="3.40.1280.10">
    <property type="match status" value="1"/>
</dbReference>
<feature type="domain" description="RNA 2-O ribose methyltransferase substrate binding" evidence="2">
    <location>
        <begin position="75"/>
        <end position="164"/>
    </location>
</feature>
<sequence length="560" mass="61147">MYVSGKNNSGTNQLSVNVAMLGRRLLRANARPLGALDAGVGLRFLSDKKRWKRPARPVLHTTASGDKIPQIRGEPLYGVHSVLQALDCGHREVHGLYVREGRTDAAVPSKGLKGRDDEAIKKIAVLAQERNIPVHPTSKWSLNYVTGDKPHQGVVLDAAPLRLQEFEPQQLELAEHHGRAPVILALDELQDPQNLGAILRSAHFLGCNSILLSERNKLATINSSAPSHGAIYVMLMAIGSIGFALADVAAEELTKELALQYFQEIPNDDGVFYNRVNEFRFVSVLVAFLFMALGMSGLDYGGDFDFTIDYNTLMLICGIVAALPTPLVWLCISEKKRERQSFTACGLHAWALFQNHATNAVIAHRFAAGMLAGISATAVNPIAFYWAEVQPMNDNVVSIMAAVAVIFALSYVKKRGWTINYLKVIVVANAIVLVLDAGATFFTIWGVVRSQYMWIGLPVVEALPSSVGYLISTVIIEEVAEPETIPLLKLVVSAVGFLALSFGLTLTKHINSLFNLSNQNLLRDTTRVRTDASITFAIAYVCQFASIAWICAVPRTADAV</sequence>
<dbReference type="InterPro" id="IPR029026">
    <property type="entry name" value="tRNA_m1G_MTases_N"/>
</dbReference>
<evidence type="ECO:0000256" key="1">
    <source>
        <dbReference type="SAM" id="Phobius"/>
    </source>
</evidence>
<feature type="transmembrane region" description="Helical" evidence="1">
    <location>
        <begin position="532"/>
        <end position="553"/>
    </location>
</feature>
<feature type="transmembrane region" description="Helical" evidence="1">
    <location>
        <begin position="424"/>
        <end position="448"/>
    </location>
</feature>
<feature type="non-terminal residue" evidence="3">
    <location>
        <position position="560"/>
    </location>
</feature>
<protein>
    <recommendedName>
        <fullName evidence="2">RNA 2-O ribose methyltransferase substrate binding domain-containing protein</fullName>
    </recommendedName>
</protein>
<keyword evidence="1" id="KW-0472">Membrane</keyword>
<accession>A0AAV2Z043</accession>
<dbReference type="InterPro" id="IPR029064">
    <property type="entry name" value="Ribosomal_eL30-like_sf"/>
</dbReference>
<keyword evidence="1" id="KW-0812">Transmembrane</keyword>
<dbReference type="Gene3D" id="3.30.1330.30">
    <property type="match status" value="1"/>
</dbReference>
<dbReference type="Proteomes" id="UP001146120">
    <property type="component" value="Unassembled WGS sequence"/>
</dbReference>
<keyword evidence="1" id="KW-1133">Transmembrane helix</keyword>
<feature type="transmembrane region" description="Helical" evidence="1">
    <location>
        <begin position="487"/>
        <end position="506"/>
    </location>
</feature>
<feature type="transmembrane region" description="Helical" evidence="1">
    <location>
        <begin position="392"/>
        <end position="412"/>
    </location>
</feature>
<feature type="transmembrane region" description="Helical" evidence="1">
    <location>
        <begin position="279"/>
        <end position="298"/>
    </location>
</feature>
<proteinExistence type="predicted"/>
<gene>
    <name evidence="3" type="ORF">N0F65_001922</name>
</gene>
<dbReference type="PANTHER" id="PTHR46103:SF1">
    <property type="entry name" value="RRNA METHYLTRANSFERASE 1, MITOCHONDRIAL"/>
    <property type="match status" value="1"/>
</dbReference>
<dbReference type="GO" id="GO:0016435">
    <property type="term" value="F:rRNA (guanine) methyltransferase activity"/>
    <property type="evidence" value="ECO:0007669"/>
    <property type="project" value="TreeGrafter"/>
</dbReference>
<evidence type="ECO:0000313" key="4">
    <source>
        <dbReference type="Proteomes" id="UP001146120"/>
    </source>
</evidence>
<dbReference type="EMBL" id="DAKRPA010000079">
    <property type="protein sequence ID" value="DAZ99685.1"/>
    <property type="molecule type" value="Genomic_DNA"/>
</dbReference>
<reference evidence="3" key="1">
    <citation type="submission" date="2022-11" db="EMBL/GenBank/DDBJ databases">
        <authorList>
            <person name="Morgan W.R."/>
            <person name="Tartar A."/>
        </authorList>
    </citation>
    <scope>NUCLEOTIDE SEQUENCE</scope>
    <source>
        <strain evidence="3">ARSEF 373</strain>
    </source>
</reference>
<reference evidence="3" key="2">
    <citation type="journal article" date="2023" name="Microbiol Resour">
        <title>Decontamination and Annotation of the Draft Genome Sequence of the Oomycete Lagenidium giganteum ARSEF 373.</title>
        <authorList>
            <person name="Morgan W.R."/>
            <person name="Tartar A."/>
        </authorList>
    </citation>
    <scope>NUCLEOTIDE SEQUENCE</scope>
    <source>
        <strain evidence="3">ARSEF 373</strain>
    </source>
</reference>
<evidence type="ECO:0000259" key="2">
    <source>
        <dbReference type="SMART" id="SM00967"/>
    </source>
</evidence>
<feature type="transmembrane region" description="Helical" evidence="1">
    <location>
        <begin position="454"/>
        <end position="475"/>
    </location>
</feature>
<dbReference type="InterPro" id="IPR029028">
    <property type="entry name" value="Alpha/beta_knot_MTases"/>
</dbReference>
<evidence type="ECO:0000313" key="3">
    <source>
        <dbReference type="EMBL" id="DAZ99685.1"/>
    </source>
</evidence>
<feature type="transmembrane region" description="Helical" evidence="1">
    <location>
        <begin position="366"/>
        <end position="386"/>
    </location>
</feature>
<dbReference type="SUPFAM" id="SSF75217">
    <property type="entry name" value="alpha/beta knot"/>
    <property type="match status" value="1"/>
</dbReference>
<dbReference type="Pfam" id="PF08032">
    <property type="entry name" value="SpoU_sub_bind"/>
    <property type="match status" value="1"/>
</dbReference>
<name>A0AAV2Z043_9STRA</name>
<keyword evidence="4" id="KW-1185">Reference proteome</keyword>
<dbReference type="InterPro" id="IPR013123">
    <property type="entry name" value="SpoU_subst-bd"/>
</dbReference>
<dbReference type="PANTHER" id="PTHR46103">
    <property type="entry name" value="RRNA METHYLTRANSFERASE 1, MITOCHONDRIAL"/>
    <property type="match status" value="1"/>
</dbReference>
<dbReference type="InterPro" id="IPR047182">
    <property type="entry name" value="MRM1"/>
</dbReference>
<comment type="caution">
    <text evidence="3">The sequence shown here is derived from an EMBL/GenBank/DDBJ whole genome shotgun (WGS) entry which is preliminary data.</text>
</comment>
<dbReference type="SUPFAM" id="SSF55315">
    <property type="entry name" value="L30e-like"/>
    <property type="match status" value="1"/>
</dbReference>
<dbReference type="SMART" id="SM00967">
    <property type="entry name" value="SpoU_sub_bind"/>
    <property type="match status" value="1"/>
</dbReference>
<organism evidence="3 4">
    <name type="scientific">Lagenidium giganteum</name>
    <dbReference type="NCBI Taxonomy" id="4803"/>
    <lineage>
        <taxon>Eukaryota</taxon>
        <taxon>Sar</taxon>
        <taxon>Stramenopiles</taxon>
        <taxon>Oomycota</taxon>
        <taxon>Peronosporomycetes</taxon>
        <taxon>Pythiales</taxon>
        <taxon>Pythiaceae</taxon>
    </lineage>
</organism>